<evidence type="ECO:0000313" key="3">
    <source>
        <dbReference type="EMBL" id="KAH0571334.1"/>
    </source>
</evidence>
<dbReference type="EMBL" id="KI546073">
    <property type="protein sequence ID" value="EST46587.1"/>
    <property type="molecule type" value="Genomic_DNA"/>
</dbReference>
<evidence type="ECO:0000313" key="2">
    <source>
        <dbReference type="EMBL" id="EST46587.1"/>
    </source>
</evidence>
<dbReference type="EMBL" id="AUWU02000007">
    <property type="protein sequence ID" value="KAH0571334.1"/>
    <property type="molecule type" value="Genomic_DNA"/>
</dbReference>
<evidence type="ECO:0000256" key="1">
    <source>
        <dbReference type="SAM" id="MobiDB-lite"/>
    </source>
</evidence>
<protein>
    <submittedName>
        <fullName evidence="2">Uncharacterized protein</fullName>
    </submittedName>
</protein>
<reference evidence="2 3" key="1">
    <citation type="journal article" date="2014" name="PLoS Genet.">
        <title>The Genome of Spironucleus salmonicida Highlights a Fish Pathogen Adapted to Fluctuating Environments.</title>
        <authorList>
            <person name="Xu F."/>
            <person name="Jerlstrom-Hultqvist J."/>
            <person name="Einarsson E."/>
            <person name="Astvaldsson A."/>
            <person name="Svard S.G."/>
            <person name="Andersson J.O."/>
        </authorList>
    </citation>
    <scope>NUCLEOTIDE SEQUENCE</scope>
    <source>
        <strain evidence="3">ATCC 50377</strain>
    </source>
</reference>
<reference evidence="3" key="2">
    <citation type="submission" date="2020-12" db="EMBL/GenBank/DDBJ databases">
        <title>New Spironucleus salmonicida genome in near-complete chromosomes.</title>
        <authorList>
            <person name="Xu F."/>
            <person name="Kurt Z."/>
            <person name="Jimenez-Gonzalez A."/>
            <person name="Astvaldsson A."/>
            <person name="Andersson J.O."/>
            <person name="Svard S.G."/>
        </authorList>
    </citation>
    <scope>NUCLEOTIDE SEQUENCE</scope>
    <source>
        <strain evidence="3">ATCC 50377</strain>
    </source>
</reference>
<accession>V6LPI1</accession>
<name>V6LPI1_9EUKA</name>
<dbReference type="VEuPathDB" id="GiardiaDB:SS50377_27635"/>
<keyword evidence="4" id="KW-1185">Reference proteome</keyword>
<gene>
    <name evidence="2" type="ORF">SS50377_13391</name>
    <name evidence="3" type="ORF">SS50377_27635</name>
</gene>
<dbReference type="AlphaFoldDB" id="V6LPI1"/>
<sequence>MQNLPKPRAASPVRLIKPQSVPKPVQHRSLSPIRKTSAKPDSFSGAGVNFSSRYEYLLPKPPVVLLESAQLAQILNYTPSDRDLLQADICDFDINVEQGIPFSGSIRVERRWAQTQQLKERQINAEIYNKIKQDQIAYNYDQDFKNYEQGSKQSIMLTDINNDDQEEIKEVQDLNDILPVTQ</sequence>
<feature type="region of interest" description="Disordered" evidence="1">
    <location>
        <begin position="1"/>
        <end position="43"/>
    </location>
</feature>
<proteinExistence type="predicted"/>
<evidence type="ECO:0000313" key="4">
    <source>
        <dbReference type="Proteomes" id="UP000018208"/>
    </source>
</evidence>
<organism evidence="2">
    <name type="scientific">Spironucleus salmonicida</name>
    <dbReference type="NCBI Taxonomy" id="348837"/>
    <lineage>
        <taxon>Eukaryota</taxon>
        <taxon>Metamonada</taxon>
        <taxon>Diplomonadida</taxon>
        <taxon>Hexamitidae</taxon>
        <taxon>Hexamitinae</taxon>
        <taxon>Spironucleus</taxon>
    </lineage>
</organism>
<dbReference type="Proteomes" id="UP000018208">
    <property type="component" value="Unassembled WGS sequence"/>
</dbReference>